<dbReference type="GeneID" id="60431657"/>
<dbReference type="Pfam" id="PF25207">
    <property type="entry name" value="DUF7837"/>
    <property type="match status" value="1"/>
</dbReference>
<protein>
    <submittedName>
        <fullName evidence="2">Small CPxCG-related zinc finger protein</fullName>
    </submittedName>
</protein>
<organism evidence="2 3">
    <name type="scientific">Haloferax gibbonsii</name>
    <dbReference type="NCBI Taxonomy" id="35746"/>
    <lineage>
        <taxon>Archaea</taxon>
        <taxon>Methanobacteriati</taxon>
        <taxon>Methanobacteriota</taxon>
        <taxon>Stenosarchaea group</taxon>
        <taxon>Halobacteria</taxon>
        <taxon>Halobacteriales</taxon>
        <taxon>Haloferacaceae</taxon>
        <taxon>Haloferax</taxon>
    </lineage>
</organism>
<dbReference type="EMBL" id="CP011947">
    <property type="protein sequence ID" value="AKU08135.1"/>
    <property type="molecule type" value="Genomic_DNA"/>
</dbReference>
<sequence>MTDESTSIGRCPDCEMELYEYHVLIEFETEDGGTGVFADCPECDDVVRLNR</sequence>
<accession>A0A0K1IUY2</accession>
<dbReference type="Proteomes" id="UP000066124">
    <property type="component" value="Chromosome"/>
</dbReference>
<dbReference type="AlphaFoldDB" id="A0A0K1IUY2"/>
<dbReference type="PATRIC" id="fig|35746.4.peg.2229"/>
<reference evidence="3" key="1">
    <citation type="journal article" date="2015" name="J. Biotechnol.">
        <title>Complete genome sequence of Haloferax gibbonsii strain ARA6, a potential producer of polyhydroxyalkanoates and halocins isolated from Araruama, Rio de Janeiro, Brasil.</title>
        <authorList>
            <person name="Pinto L.H."/>
            <person name="D'Alincourt Carvalho-Assef A.P."/>
            <person name="Vieira R.P."/>
            <person name="Clementino M.M."/>
            <person name="Albano R.M."/>
        </authorList>
    </citation>
    <scope>NUCLEOTIDE SEQUENCE [LARGE SCALE GENOMIC DNA]</scope>
    <source>
        <strain evidence="3">ARA6</strain>
    </source>
</reference>
<feature type="domain" description="DUF7837" evidence="1">
    <location>
        <begin position="5"/>
        <end position="48"/>
    </location>
</feature>
<evidence type="ECO:0000313" key="3">
    <source>
        <dbReference type="Proteomes" id="UP000066124"/>
    </source>
</evidence>
<dbReference type="KEGG" id="hgi:ABY42_10420"/>
<dbReference type="RefSeq" id="WP_197092896.1">
    <property type="nucleotide sequence ID" value="NZ_CP011947.1"/>
</dbReference>
<gene>
    <name evidence="2" type="ORF">ABY42_10420</name>
</gene>
<name>A0A0K1IUY2_HALGI</name>
<proteinExistence type="predicted"/>
<evidence type="ECO:0000313" key="2">
    <source>
        <dbReference type="EMBL" id="AKU08135.1"/>
    </source>
</evidence>
<evidence type="ECO:0000259" key="1">
    <source>
        <dbReference type="Pfam" id="PF25207"/>
    </source>
</evidence>
<dbReference type="InterPro" id="IPR057159">
    <property type="entry name" value="DUF7837"/>
</dbReference>